<evidence type="ECO:0000256" key="4">
    <source>
        <dbReference type="ARBA" id="ARBA00032089"/>
    </source>
</evidence>
<dbReference type="PIRSF" id="PIRSF038471">
    <property type="entry name" value="MreC"/>
    <property type="match status" value="1"/>
</dbReference>
<dbReference type="PANTHER" id="PTHR34138">
    <property type="entry name" value="CELL SHAPE-DETERMINING PROTEIN MREC"/>
    <property type="match status" value="1"/>
</dbReference>
<feature type="coiled-coil region" evidence="6">
    <location>
        <begin position="64"/>
        <end position="98"/>
    </location>
</feature>
<dbReference type="Gene3D" id="2.40.10.350">
    <property type="entry name" value="Rod shape-determining protein MreC, domain 2"/>
    <property type="match status" value="1"/>
</dbReference>
<keyword evidence="3 5" id="KW-0133">Cell shape</keyword>
<dbReference type="Pfam" id="PF04085">
    <property type="entry name" value="MreC"/>
    <property type="match status" value="1"/>
</dbReference>
<dbReference type="Gene3D" id="2.40.10.340">
    <property type="entry name" value="Rod shape-determining protein MreC, domain 1"/>
    <property type="match status" value="1"/>
</dbReference>
<evidence type="ECO:0000256" key="1">
    <source>
        <dbReference type="ARBA" id="ARBA00009369"/>
    </source>
</evidence>
<comment type="similarity">
    <text evidence="1 5">Belongs to the MreC family.</text>
</comment>
<dbReference type="RefSeq" id="WP_021953066.1">
    <property type="nucleotide sequence ID" value="NZ_JACOOZ010000005.1"/>
</dbReference>
<evidence type="ECO:0000256" key="5">
    <source>
        <dbReference type="PIRNR" id="PIRNR038471"/>
    </source>
</evidence>
<dbReference type="NCBIfam" id="TIGR00219">
    <property type="entry name" value="mreC"/>
    <property type="match status" value="1"/>
</dbReference>
<evidence type="ECO:0000256" key="2">
    <source>
        <dbReference type="ARBA" id="ARBA00013855"/>
    </source>
</evidence>
<reference evidence="8 9" key="1">
    <citation type="submission" date="2020-08" db="EMBL/GenBank/DDBJ databases">
        <title>Genome public.</title>
        <authorList>
            <person name="Liu C."/>
            <person name="Sun Q."/>
        </authorList>
    </citation>
    <scope>NUCLEOTIDE SEQUENCE [LARGE SCALE GENOMIC DNA]</scope>
    <source>
        <strain evidence="8 9">BX4</strain>
    </source>
</reference>
<keyword evidence="9" id="KW-1185">Reference proteome</keyword>
<dbReference type="EMBL" id="JACOOZ010000005">
    <property type="protein sequence ID" value="MBC5668023.1"/>
    <property type="molecule type" value="Genomic_DNA"/>
</dbReference>
<evidence type="ECO:0000313" key="8">
    <source>
        <dbReference type="EMBL" id="MBC5668023.1"/>
    </source>
</evidence>
<name>A0ABR7F330_9FIRM</name>
<dbReference type="InterPro" id="IPR007221">
    <property type="entry name" value="MreC"/>
</dbReference>
<evidence type="ECO:0000256" key="6">
    <source>
        <dbReference type="SAM" id="Coils"/>
    </source>
</evidence>
<evidence type="ECO:0000313" key="9">
    <source>
        <dbReference type="Proteomes" id="UP000597877"/>
    </source>
</evidence>
<dbReference type="InterPro" id="IPR055342">
    <property type="entry name" value="MreC_beta-barrel_core"/>
</dbReference>
<feature type="domain" description="Rod shape-determining protein MreC beta-barrel core" evidence="7">
    <location>
        <begin position="125"/>
        <end position="275"/>
    </location>
</feature>
<keyword evidence="6" id="KW-0175">Coiled coil</keyword>
<accession>A0ABR7F330</accession>
<evidence type="ECO:0000259" key="7">
    <source>
        <dbReference type="Pfam" id="PF04085"/>
    </source>
</evidence>
<proteinExistence type="inferred from homology"/>
<dbReference type="InterPro" id="IPR042175">
    <property type="entry name" value="Cell/Rod_MreC_2"/>
</dbReference>
<comment type="caution">
    <text evidence="8">The sequence shown here is derived from an EMBL/GenBank/DDBJ whole genome shotgun (WGS) entry which is preliminary data.</text>
</comment>
<organism evidence="8 9">
    <name type="scientific">Eubacterium segne</name>
    <dbReference type="NCBI Taxonomy" id="2763045"/>
    <lineage>
        <taxon>Bacteria</taxon>
        <taxon>Bacillati</taxon>
        <taxon>Bacillota</taxon>
        <taxon>Clostridia</taxon>
        <taxon>Eubacteriales</taxon>
        <taxon>Eubacteriaceae</taxon>
        <taxon>Eubacterium</taxon>
    </lineage>
</organism>
<comment type="function">
    <text evidence="5">Involved in formation and maintenance of cell shape.</text>
</comment>
<dbReference type="Proteomes" id="UP000597877">
    <property type="component" value="Unassembled WGS sequence"/>
</dbReference>
<gene>
    <name evidence="8" type="primary">mreC</name>
    <name evidence="8" type="ORF">H8S00_08520</name>
</gene>
<dbReference type="InterPro" id="IPR042177">
    <property type="entry name" value="Cell/Rod_1"/>
</dbReference>
<evidence type="ECO:0000256" key="3">
    <source>
        <dbReference type="ARBA" id="ARBA00022960"/>
    </source>
</evidence>
<protein>
    <recommendedName>
        <fullName evidence="2 5">Cell shape-determining protein MreC</fullName>
    </recommendedName>
    <alternativeName>
        <fullName evidence="4 5">Cell shape protein MreC</fullName>
    </alternativeName>
</protein>
<sequence length="283" mass="31006">MKRQSKFSVKPKILIFVLTLVCIASLILSFAFSGFSKPFKAVAGVAVVPLQTGINNIGGWITDKEELLKTVKELKSSNSKLKKQVDELTQENSLLAQNKYELTRLRELLKLDEDYSQYEKVAANVIGKDTGNLFDIFIINRGSDDGIQVDMNVISGGGLVGIVYDVGKNYAKVRSIINDESSVSVSFANTSDTGIASGDLKLMEDNVMNITEVSKDAKIAEGDMVVTSQISDKFLPNILVGYLTKISKDASGLTQSGQMKPVVDFEHISEVLVIKQLKEELKD</sequence>
<dbReference type="PANTHER" id="PTHR34138:SF1">
    <property type="entry name" value="CELL SHAPE-DETERMINING PROTEIN MREC"/>
    <property type="match status" value="1"/>
</dbReference>